<reference evidence="7" key="2">
    <citation type="submission" date="2020-09" db="EMBL/GenBank/DDBJ databases">
        <authorList>
            <person name="Sun Q."/>
            <person name="Zhou Y."/>
        </authorList>
    </citation>
    <scope>NUCLEOTIDE SEQUENCE</scope>
    <source>
        <strain evidence="7">CGMCC 1.15880</strain>
    </source>
</reference>
<dbReference type="Pfam" id="PF00155">
    <property type="entry name" value="Aminotran_1_2"/>
    <property type="match status" value="1"/>
</dbReference>
<dbReference type="RefSeq" id="WP_188670720.1">
    <property type="nucleotide sequence ID" value="NZ_BMKA01000001.1"/>
</dbReference>
<evidence type="ECO:0000313" key="7">
    <source>
        <dbReference type="EMBL" id="GGA08666.1"/>
    </source>
</evidence>
<dbReference type="GO" id="GO:0003677">
    <property type="term" value="F:DNA binding"/>
    <property type="evidence" value="ECO:0007669"/>
    <property type="project" value="UniProtKB-KW"/>
</dbReference>
<dbReference type="InterPro" id="IPR036388">
    <property type="entry name" value="WH-like_DNA-bd_sf"/>
</dbReference>
<dbReference type="InterPro" id="IPR051446">
    <property type="entry name" value="HTH_trans_reg/aminotransferase"/>
</dbReference>
<keyword evidence="5" id="KW-0804">Transcription</keyword>
<dbReference type="InterPro" id="IPR004839">
    <property type="entry name" value="Aminotransferase_I/II_large"/>
</dbReference>
<sequence>MALSEDLFFLDPAFEGSLQSQIRQIVASAILSRRFLPGERLPSSRKLAKHLGISRITVTLSYQELVADGYLATRSRSGYFVADDAPTSTFDGTTADRTDKVDWSTALQRRYTGAPMVAKSFNWQSYPYPFIYGQADPQLFSHSNWRLCAHQALGKKEFDSLTSDYAEEDDAQLIDFIARHTLTRRGIQANRDQILLTVGAQNALWMVGQLLLGKGRKAAFENPGYPGVRDILRHTDCALAPVDIDENGMIPDLVPLDTDVVFTTPSHHAPTAATMPMARRHALLELASAQDMIVVEDDYEFEMSFLNAPSPALKSLDTEGRVIYVGSFSKSLFPGLRLGYLVGSEPLIRQARALRTTVLRHPPGHMQRTTANFLALGHYDALIRRMKDAYFERRQVMAKALEEHELTVAGSASFGGSSFWMRAPDHVDTIDLARSLKAEGVLIEPGAPFFEGPDGPRNHYRLAYSSIDSRMIPKGISIISKTIRNF</sequence>
<organism evidence="7 8">
    <name type="scientific">Neptunicoccus cionae</name>
    <dbReference type="NCBI Taxonomy" id="2035344"/>
    <lineage>
        <taxon>Bacteria</taxon>
        <taxon>Pseudomonadati</taxon>
        <taxon>Pseudomonadota</taxon>
        <taxon>Alphaproteobacteria</taxon>
        <taxon>Rhodobacterales</taxon>
        <taxon>Paracoccaceae</taxon>
        <taxon>Neptunicoccus</taxon>
    </lineage>
</organism>
<reference evidence="7" key="1">
    <citation type="journal article" date="2014" name="Int. J. Syst. Evol. Microbiol.">
        <title>Complete genome sequence of Corynebacterium casei LMG S-19264T (=DSM 44701T), isolated from a smear-ripened cheese.</title>
        <authorList>
            <consortium name="US DOE Joint Genome Institute (JGI-PGF)"/>
            <person name="Walter F."/>
            <person name="Albersmeier A."/>
            <person name="Kalinowski J."/>
            <person name="Ruckert C."/>
        </authorList>
    </citation>
    <scope>NUCLEOTIDE SEQUENCE</scope>
    <source>
        <strain evidence="7">CGMCC 1.15880</strain>
    </source>
</reference>
<keyword evidence="2" id="KW-0663">Pyridoxal phosphate</keyword>
<evidence type="ECO:0000256" key="3">
    <source>
        <dbReference type="ARBA" id="ARBA00023015"/>
    </source>
</evidence>
<name>A0A916QSN1_9RHOB</name>
<feature type="domain" description="HTH gntR-type" evidence="6">
    <location>
        <begin position="16"/>
        <end position="84"/>
    </location>
</feature>
<accession>A0A916QSN1</accession>
<comment type="caution">
    <text evidence="7">The sequence shown here is derived from an EMBL/GenBank/DDBJ whole genome shotgun (WGS) entry which is preliminary data.</text>
</comment>
<dbReference type="InterPro" id="IPR015424">
    <property type="entry name" value="PyrdxlP-dep_Trfase"/>
</dbReference>
<keyword evidence="3" id="KW-0805">Transcription regulation</keyword>
<dbReference type="AlphaFoldDB" id="A0A916QSN1"/>
<dbReference type="SUPFAM" id="SSF53383">
    <property type="entry name" value="PLP-dependent transferases"/>
    <property type="match status" value="1"/>
</dbReference>
<comment type="similarity">
    <text evidence="1">In the C-terminal section; belongs to the class-I pyridoxal-phosphate-dependent aminotransferase family.</text>
</comment>
<keyword evidence="4" id="KW-0238">DNA-binding</keyword>
<dbReference type="InterPro" id="IPR000524">
    <property type="entry name" value="Tscrpt_reg_HTH_GntR"/>
</dbReference>
<dbReference type="PROSITE" id="PS50949">
    <property type="entry name" value="HTH_GNTR"/>
    <property type="match status" value="1"/>
</dbReference>
<evidence type="ECO:0000259" key="6">
    <source>
        <dbReference type="PROSITE" id="PS50949"/>
    </source>
</evidence>
<evidence type="ECO:0000256" key="4">
    <source>
        <dbReference type="ARBA" id="ARBA00023125"/>
    </source>
</evidence>
<keyword evidence="8" id="KW-1185">Reference proteome</keyword>
<dbReference type="PRINTS" id="PR00035">
    <property type="entry name" value="HTHGNTR"/>
</dbReference>
<dbReference type="CDD" id="cd07377">
    <property type="entry name" value="WHTH_GntR"/>
    <property type="match status" value="1"/>
</dbReference>
<dbReference type="EMBL" id="BMKA01000001">
    <property type="protein sequence ID" value="GGA08666.1"/>
    <property type="molecule type" value="Genomic_DNA"/>
</dbReference>
<dbReference type="Gene3D" id="1.10.10.10">
    <property type="entry name" value="Winged helix-like DNA-binding domain superfamily/Winged helix DNA-binding domain"/>
    <property type="match status" value="1"/>
</dbReference>
<dbReference type="SUPFAM" id="SSF46785">
    <property type="entry name" value="Winged helix' DNA-binding domain"/>
    <property type="match status" value="1"/>
</dbReference>
<dbReference type="GO" id="GO:0030170">
    <property type="term" value="F:pyridoxal phosphate binding"/>
    <property type="evidence" value="ECO:0007669"/>
    <property type="project" value="InterPro"/>
</dbReference>
<evidence type="ECO:0000313" key="8">
    <source>
        <dbReference type="Proteomes" id="UP000628017"/>
    </source>
</evidence>
<dbReference type="CDD" id="cd00609">
    <property type="entry name" value="AAT_like"/>
    <property type="match status" value="1"/>
</dbReference>
<dbReference type="PANTHER" id="PTHR46577">
    <property type="entry name" value="HTH-TYPE TRANSCRIPTIONAL REGULATORY PROTEIN GABR"/>
    <property type="match status" value="1"/>
</dbReference>
<dbReference type="Proteomes" id="UP000628017">
    <property type="component" value="Unassembled WGS sequence"/>
</dbReference>
<dbReference type="Pfam" id="PF00392">
    <property type="entry name" value="GntR"/>
    <property type="match status" value="1"/>
</dbReference>
<evidence type="ECO:0000256" key="1">
    <source>
        <dbReference type="ARBA" id="ARBA00005384"/>
    </source>
</evidence>
<gene>
    <name evidence="7" type="ORF">GCM10011498_05720</name>
</gene>
<dbReference type="SMART" id="SM00345">
    <property type="entry name" value="HTH_GNTR"/>
    <property type="match status" value="1"/>
</dbReference>
<evidence type="ECO:0000256" key="2">
    <source>
        <dbReference type="ARBA" id="ARBA00022898"/>
    </source>
</evidence>
<proteinExistence type="inferred from homology"/>
<evidence type="ECO:0000256" key="5">
    <source>
        <dbReference type="ARBA" id="ARBA00023163"/>
    </source>
</evidence>
<dbReference type="GO" id="GO:0003700">
    <property type="term" value="F:DNA-binding transcription factor activity"/>
    <property type="evidence" value="ECO:0007669"/>
    <property type="project" value="InterPro"/>
</dbReference>
<dbReference type="Gene3D" id="3.40.640.10">
    <property type="entry name" value="Type I PLP-dependent aspartate aminotransferase-like (Major domain)"/>
    <property type="match status" value="1"/>
</dbReference>
<dbReference type="InterPro" id="IPR015421">
    <property type="entry name" value="PyrdxlP-dep_Trfase_major"/>
</dbReference>
<protein>
    <submittedName>
        <fullName evidence="7">GntR family transcriptional regulator</fullName>
    </submittedName>
</protein>
<dbReference type="InterPro" id="IPR036390">
    <property type="entry name" value="WH_DNA-bd_sf"/>
</dbReference>
<dbReference type="PANTHER" id="PTHR46577:SF2">
    <property type="entry name" value="TRANSCRIPTIONAL REGULATORY PROTEIN"/>
    <property type="match status" value="1"/>
</dbReference>